<evidence type="ECO:0000256" key="2">
    <source>
        <dbReference type="ARBA" id="ARBA00022723"/>
    </source>
</evidence>
<comment type="caution">
    <text evidence="6">The sequence shown here is derived from an EMBL/GenBank/DDBJ whole genome shotgun (WGS) entry which is preliminary data.</text>
</comment>
<organism evidence="6 7">
    <name type="scientific">Streptosporangium vulgare</name>
    <dbReference type="NCBI Taxonomy" id="46190"/>
    <lineage>
        <taxon>Bacteria</taxon>
        <taxon>Bacillati</taxon>
        <taxon>Actinomycetota</taxon>
        <taxon>Actinomycetes</taxon>
        <taxon>Streptosporangiales</taxon>
        <taxon>Streptosporangiaceae</taxon>
        <taxon>Streptosporangium</taxon>
    </lineage>
</organism>
<keyword evidence="4 6" id="KW-0456">Lyase</keyword>
<dbReference type="EC" id="4.2.99.21" evidence="6"/>
<evidence type="ECO:0000313" key="6">
    <source>
        <dbReference type="EMBL" id="MFB9675882.1"/>
    </source>
</evidence>
<name>A0ABV5T9Z0_9ACTN</name>
<dbReference type="InterPro" id="IPR015890">
    <property type="entry name" value="Chorismate_C"/>
</dbReference>
<keyword evidence="3" id="KW-0460">Magnesium</keyword>
<evidence type="ECO:0000313" key="7">
    <source>
        <dbReference type="Proteomes" id="UP001589610"/>
    </source>
</evidence>
<dbReference type="PANTHER" id="PTHR11236">
    <property type="entry name" value="AMINOBENZOATE/ANTHRANILATE SYNTHASE"/>
    <property type="match status" value="1"/>
</dbReference>
<dbReference type="EMBL" id="JBHMBS010000004">
    <property type="protein sequence ID" value="MFB9675882.1"/>
    <property type="molecule type" value="Genomic_DNA"/>
</dbReference>
<dbReference type="InterPro" id="IPR019999">
    <property type="entry name" value="Anth_synth_I-like"/>
</dbReference>
<feature type="domain" description="Chorismate-utilising enzyme C-terminal" evidence="5">
    <location>
        <begin position="177"/>
        <end position="431"/>
    </location>
</feature>
<evidence type="ECO:0000256" key="1">
    <source>
        <dbReference type="ARBA" id="ARBA00001946"/>
    </source>
</evidence>
<dbReference type="InterPro" id="IPR005801">
    <property type="entry name" value="ADC_synthase"/>
</dbReference>
<dbReference type="InterPro" id="IPR019996">
    <property type="entry name" value="Salicylate_synthase"/>
</dbReference>
<dbReference type="RefSeq" id="WP_344745385.1">
    <property type="nucleotide sequence ID" value="NZ_BAAAWW010000064.1"/>
</dbReference>
<protein>
    <submittedName>
        <fullName evidence="6">Salicylate synthase</fullName>
        <ecNumber evidence="6">4.2.99.21</ecNumber>
    </submittedName>
</protein>
<evidence type="ECO:0000256" key="4">
    <source>
        <dbReference type="ARBA" id="ARBA00023239"/>
    </source>
</evidence>
<evidence type="ECO:0000259" key="5">
    <source>
        <dbReference type="Pfam" id="PF00425"/>
    </source>
</evidence>
<dbReference type="Gene3D" id="3.60.120.10">
    <property type="entry name" value="Anthranilate synthase"/>
    <property type="match status" value="1"/>
</dbReference>
<dbReference type="PANTHER" id="PTHR11236:SF48">
    <property type="entry name" value="ISOCHORISMATE SYNTHASE MENF"/>
    <property type="match status" value="1"/>
</dbReference>
<keyword evidence="7" id="KW-1185">Reference proteome</keyword>
<dbReference type="PRINTS" id="PR00095">
    <property type="entry name" value="ANTSNTHASEI"/>
</dbReference>
<dbReference type="SUPFAM" id="SSF56322">
    <property type="entry name" value="ADC synthase"/>
    <property type="match status" value="1"/>
</dbReference>
<dbReference type="GO" id="GO:0043904">
    <property type="term" value="F:isochorismate pyruvate lyase activity"/>
    <property type="evidence" value="ECO:0007669"/>
    <property type="project" value="UniProtKB-EC"/>
</dbReference>
<keyword evidence="2" id="KW-0479">Metal-binding</keyword>
<reference evidence="6 7" key="1">
    <citation type="submission" date="2024-09" db="EMBL/GenBank/DDBJ databases">
        <authorList>
            <person name="Sun Q."/>
            <person name="Mori K."/>
        </authorList>
    </citation>
    <scope>NUCLEOTIDE SEQUENCE [LARGE SCALE GENOMIC DNA]</scope>
    <source>
        <strain evidence="6 7">JCM 3028</strain>
    </source>
</reference>
<dbReference type="Proteomes" id="UP001589610">
    <property type="component" value="Unassembled WGS sequence"/>
</dbReference>
<evidence type="ECO:0000256" key="3">
    <source>
        <dbReference type="ARBA" id="ARBA00022842"/>
    </source>
</evidence>
<accession>A0ABV5T9Z0</accession>
<gene>
    <name evidence="6" type="ORF">ACFFRH_10320</name>
</gene>
<dbReference type="Pfam" id="PF00425">
    <property type="entry name" value="Chorismate_bind"/>
    <property type="match status" value="1"/>
</dbReference>
<proteinExistence type="predicted"/>
<dbReference type="NCBIfam" id="TIGR03494">
    <property type="entry name" value="salicyl_syn"/>
    <property type="match status" value="1"/>
</dbReference>
<sequence>MSSNRWLHYFETQVPLSEEPPRIAARLAGSGLHAAYVVYESGGKWSYAGGARAEVTLDRTGARLVQEDEADVVLPWSDRPLHQVARLLDTVKVPAWRAYGWAAFELSYAKEGKLDHVGDGRLLHLVVPRAEVRIEDGHAHLRAADQETLTALLETISSTEETSEGAPKPLDVRELGEDDYRLAVKLAVEEINQGDLNKVILSRVVDVDEDIDLIATYLAGRRGNNPARSFLLDLGGVEAAGFSPEIVVKVSADGHVVSQPLAGTRALTSDLLENESLRADLLGSAKEVYEHAISVKVGTDELVDVCVPGSVEVPEFMAIRERGSVQHLASRVSGRLAPGLRAWDAFGAVFPAVTASGVPKEAAYTTIRRHEPESRGLYSGAVLTVDHTGEMDAALVLRSAYRKDGRTWLRAGAGIVGQSTPEREFEETCEKLDSVARYLVPASEGSAR</sequence>
<comment type="cofactor">
    <cofactor evidence="1">
        <name>Mg(2+)</name>
        <dbReference type="ChEBI" id="CHEBI:18420"/>
    </cofactor>
</comment>